<comment type="caution">
    <text evidence="2">The sequence shown here is derived from an EMBL/GenBank/DDBJ whole genome shotgun (WGS) entry which is preliminary data.</text>
</comment>
<accession>A0ABU5NZD5</accession>
<proteinExistence type="predicted"/>
<dbReference type="SUPFAM" id="SSF111331">
    <property type="entry name" value="NAD kinase/diacylglycerol kinase-like"/>
    <property type="match status" value="1"/>
</dbReference>
<dbReference type="PANTHER" id="PTHR30492">
    <property type="entry name" value="METHYLGLYOXAL SYNTHASE"/>
    <property type="match status" value="1"/>
</dbReference>
<dbReference type="InterPro" id="IPR004363">
    <property type="entry name" value="Methylgl_synth"/>
</dbReference>
<dbReference type="Pfam" id="PF00781">
    <property type="entry name" value="DAGK_cat"/>
    <property type="match status" value="1"/>
</dbReference>
<dbReference type="PANTHER" id="PTHR30492:SF0">
    <property type="entry name" value="METHYLGLYOXAL SYNTHASE"/>
    <property type="match status" value="1"/>
</dbReference>
<keyword evidence="2" id="KW-0808">Transferase</keyword>
<dbReference type="InterPro" id="IPR045540">
    <property type="entry name" value="YegS/DAGK_C"/>
</dbReference>
<dbReference type="Pfam" id="PF19279">
    <property type="entry name" value="YegS_C"/>
    <property type="match status" value="1"/>
</dbReference>
<evidence type="ECO:0000313" key="3">
    <source>
        <dbReference type="Proteomes" id="UP001305746"/>
    </source>
</evidence>
<dbReference type="Gene3D" id="2.60.200.40">
    <property type="match status" value="1"/>
</dbReference>
<dbReference type="InterPro" id="IPR005218">
    <property type="entry name" value="Diacylglycerol/lipid_kinase"/>
</dbReference>
<dbReference type="NCBIfam" id="TIGR00147">
    <property type="entry name" value="YegS/Rv2252/BmrU family lipid kinase"/>
    <property type="match status" value="1"/>
</dbReference>
<dbReference type="Proteomes" id="UP001305746">
    <property type="component" value="Unassembled WGS sequence"/>
</dbReference>
<evidence type="ECO:0000313" key="2">
    <source>
        <dbReference type="EMBL" id="MEA1081163.1"/>
    </source>
</evidence>
<dbReference type="Gene3D" id="3.40.50.10330">
    <property type="entry name" value="Probable inorganic polyphosphate/atp-NAD kinase, domain 1"/>
    <property type="match status" value="1"/>
</dbReference>
<keyword evidence="3" id="KW-1185">Reference proteome</keyword>
<sequence length="303" mass="32743">MTHWLVANPKAGTGERDREFWLEQLAAAGVPEPECCEFDDQRWTDRVQPGDTVMVAGGDGSVNRGARLCRRKQAVLAVLPSGTANDFARNLDLPEAPDQICALIAQGITQRVDVAEFGEQLFLNVAHIGLGTLPVRESESTEKKLFGRFSYGIGLLRRINANRGFKAEIRCDKGFVKGRWLSIAVASGAFFGGGNEIPQAAANDGQLDVIAVKPRPLFQLLLTFLMVRLNRRSPRRTSTLIHLKGSHCTVRTGKPKTVTADGDVVGQTPLDVTCRPGVLEVIGAQVVATGSDEQTARAEPTGS</sequence>
<dbReference type="RefSeq" id="WP_322855635.1">
    <property type="nucleotide sequence ID" value="NZ_JAYDCJ010000003.1"/>
</dbReference>
<organism evidence="2 3">
    <name type="scientific">Marinobacter qingdaonensis</name>
    <dbReference type="NCBI Taxonomy" id="3108486"/>
    <lineage>
        <taxon>Bacteria</taxon>
        <taxon>Pseudomonadati</taxon>
        <taxon>Pseudomonadota</taxon>
        <taxon>Gammaproteobacteria</taxon>
        <taxon>Pseudomonadales</taxon>
        <taxon>Marinobacteraceae</taxon>
        <taxon>Marinobacter</taxon>
    </lineage>
</organism>
<dbReference type="InterPro" id="IPR001206">
    <property type="entry name" value="Diacylglycerol_kinase_cat_dom"/>
</dbReference>
<name>A0ABU5NZD5_9GAMM</name>
<dbReference type="InterPro" id="IPR017438">
    <property type="entry name" value="ATP-NAD_kinase_N"/>
</dbReference>
<dbReference type="PROSITE" id="PS50146">
    <property type="entry name" value="DAGK"/>
    <property type="match status" value="1"/>
</dbReference>
<protein>
    <submittedName>
        <fullName evidence="2">Diacylglycerol kinase family protein</fullName>
    </submittedName>
</protein>
<evidence type="ECO:0000259" key="1">
    <source>
        <dbReference type="PROSITE" id="PS50146"/>
    </source>
</evidence>
<keyword evidence="2" id="KW-0418">Kinase</keyword>
<dbReference type="EMBL" id="JAYDCJ010000003">
    <property type="protein sequence ID" value="MEA1081163.1"/>
    <property type="molecule type" value="Genomic_DNA"/>
</dbReference>
<dbReference type="InterPro" id="IPR016064">
    <property type="entry name" value="NAD/diacylglycerol_kinase_sf"/>
</dbReference>
<gene>
    <name evidence="2" type="ORF">U5822_10810</name>
</gene>
<dbReference type="GO" id="GO:0016301">
    <property type="term" value="F:kinase activity"/>
    <property type="evidence" value="ECO:0007669"/>
    <property type="project" value="UniProtKB-KW"/>
</dbReference>
<feature type="domain" description="DAGKc" evidence="1">
    <location>
        <begin position="51"/>
        <end position="120"/>
    </location>
</feature>
<reference evidence="2 3" key="1">
    <citation type="submission" date="2023-12" db="EMBL/GenBank/DDBJ databases">
        <title>Marinobacter qingdaonensis sp. nov., isolated from the intertidal sediment of Qingdao, PR China.</title>
        <authorList>
            <person name="Li Y."/>
        </authorList>
    </citation>
    <scope>NUCLEOTIDE SEQUENCE [LARGE SCALE GENOMIC DNA]</scope>
    <source>
        <strain evidence="2 3">ASW11-75</strain>
    </source>
</reference>